<dbReference type="Gene3D" id="2.160.20.10">
    <property type="entry name" value="Single-stranded right-handed beta-helix, Pectin lyase-like"/>
    <property type="match status" value="3"/>
</dbReference>
<keyword evidence="4" id="KW-1185">Reference proteome</keyword>
<reference evidence="3 4" key="1">
    <citation type="journal article" date="2020" name="ISME J.">
        <title>Comparative genomics reveals insights into cyanobacterial evolution and habitat adaptation.</title>
        <authorList>
            <person name="Chen M.Y."/>
            <person name="Teng W.K."/>
            <person name="Zhao L."/>
            <person name="Hu C.X."/>
            <person name="Zhou Y.K."/>
            <person name="Han B.P."/>
            <person name="Song L.R."/>
            <person name="Shu W.S."/>
        </authorList>
    </citation>
    <scope>NUCLEOTIDE SEQUENCE [LARGE SCALE GENOMIC DNA]</scope>
    <source>
        <strain evidence="3 4">FACHB-288</strain>
    </source>
</reference>
<dbReference type="InterPro" id="IPR012334">
    <property type="entry name" value="Pectin_lyas_fold"/>
</dbReference>
<protein>
    <submittedName>
        <fullName evidence="3">S-layer family protein</fullName>
    </submittedName>
</protein>
<dbReference type="InterPro" id="IPR011050">
    <property type="entry name" value="Pectin_lyase_fold/virulence"/>
</dbReference>
<dbReference type="PROSITE" id="PS51257">
    <property type="entry name" value="PROKAR_LIPOPROTEIN"/>
    <property type="match status" value="1"/>
</dbReference>
<dbReference type="SMART" id="SM00912">
    <property type="entry name" value="Haemagg_act"/>
    <property type="match status" value="1"/>
</dbReference>
<keyword evidence="1" id="KW-0812">Transmembrane</keyword>
<dbReference type="InterPro" id="IPR008638">
    <property type="entry name" value="FhaB/CdiA-like_TPS"/>
</dbReference>
<evidence type="ECO:0000259" key="2">
    <source>
        <dbReference type="SMART" id="SM00912"/>
    </source>
</evidence>
<name>A0ABR8A867_9CYAN</name>
<dbReference type="SUPFAM" id="SSF51126">
    <property type="entry name" value="Pectin lyase-like"/>
    <property type="match status" value="3"/>
</dbReference>
<evidence type="ECO:0000256" key="1">
    <source>
        <dbReference type="SAM" id="Phobius"/>
    </source>
</evidence>
<dbReference type="EMBL" id="JACJQH010000014">
    <property type="protein sequence ID" value="MBD2196014.1"/>
    <property type="molecule type" value="Genomic_DNA"/>
</dbReference>
<dbReference type="Proteomes" id="UP000658514">
    <property type="component" value="Unassembled WGS sequence"/>
</dbReference>
<keyword evidence="1" id="KW-1133">Transmembrane helix</keyword>
<feature type="domain" description="Filamentous haemagglutinin FhaB/tRNA nuclease CdiA-like TPS" evidence="2">
    <location>
        <begin position="44"/>
        <end position="155"/>
    </location>
</feature>
<accession>A0ABR8A867</accession>
<evidence type="ECO:0000313" key="3">
    <source>
        <dbReference type="EMBL" id="MBD2196014.1"/>
    </source>
</evidence>
<comment type="caution">
    <text evidence="3">The sequence shown here is derived from an EMBL/GenBank/DDBJ whole genome shotgun (WGS) entry which is preliminary data.</text>
</comment>
<evidence type="ECO:0000313" key="4">
    <source>
        <dbReference type="Proteomes" id="UP000658514"/>
    </source>
</evidence>
<organism evidence="3 4">
    <name type="scientific">Calothrix parietina FACHB-288</name>
    <dbReference type="NCBI Taxonomy" id="2692896"/>
    <lineage>
        <taxon>Bacteria</taxon>
        <taxon>Bacillati</taxon>
        <taxon>Cyanobacteriota</taxon>
        <taxon>Cyanophyceae</taxon>
        <taxon>Nostocales</taxon>
        <taxon>Calotrichaceae</taxon>
        <taxon>Calothrix</taxon>
    </lineage>
</organism>
<dbReference type="Pfam" id="PF05860">
    <property type="entry name" value="TPS"/>
    <property type="match status" value="1"/>
</dbReference>
<feature type="transmembrane region" description="Helical" evidence="1">
    <location>
        <begin position="12"/>
        <end position="35"/>
    </location>
</feature>
<keyword evidence="1" id="KW-0472">Membrane</keyword>
<gene>
    <name evidence="3" type="ORF">H6G24_10985</name>
</gene>
<sequence length="1001" mass="102782">MRNQAMIPALRRYYCHLLMAGGITLSCFCTIYPTIAQISPDNQLPDGQTVVSPGTQPGLDFVITGGTQAGSNLFHSFREFSVPEGGSAIFNNYNPGIENIISRVTGGSKSQINGLIQANKNLFLINPHGIVFGANASLDITGSFIASTASSLKLSNGDVFSAINPAPPLLTVSVPLGLQFAGKSGDITVESPDLATPELSVQPGQTLALVGGDISVANKLLVAPGGRVELGSVGDDSFVSLTPSPQGFIVGYTGANKFQTIQLDGAEINVSGAGGGNIQIQGQVVTLNETLLLANTDANGTESGGGINIRANQLTLNDSMIQALTSASVRGGDVNLEAVKLTVQGPFAMVSAETEDIGLGGNLTIRADDVKLANLSILGTETRGLGAGGDVRIAAGKLSIEDGAKIVANTRDRGFGGSIIVKATESIDLRGTGEIFNTLYSSGLSAETTGFAQAGEVIVETPILNIRDGARISASTFAEGAAGSIKIYAPAIDILSSPTVAQASGVFNQVELGATGQGGNILLVTNKLSLQGGAQVSVSTFNTGDAGSLSVIAPQMVTILGDSTDITFSGLFAQVEPGAKGRGGNVFIDTGELLLQGNTARISSSTRDEGWGGNVTINARELTVRDGAQIQAGTQGYAPGGTLKVTATDTIRLLGTSPRDRSSSGLFTATFGDAPAGNLSVDTGNLFILDGARISASTLGAGTSGNVTINAYDTVNLINRSPNGQVNSGLFVQGIGDGKAGNIDLTARNLLLDRGGEILAETTADDGGEIALTVSNILQIQNHSLISATAGTASKQGNGGNIKINTTFLIADPLGNSDITANAFQGWGGNIHIQAENVFGLQFRQQQTALSDITASSTFGVSGVVEIKTLNADPTSALFNLPLKITDTSKLISQGCSASSFSQQQQIANRFVVTGRGGVSPNPEALLSSDSLLQDLVTNPIKSWRNIAERPSQTSDISSANSIVEAQALVVNSRGEVFLSAQSATATPYSTWSPSTNCYAD</sequence>
<proteinExistence type="predicted"/>
<dbReference type="NCBIfam" id="TIGR01901">
    <property type="entry name" value="adhes_NPXG"/>
    <property type="match status" value="1"/>
</dbReference>